<dbReference type="InterPro" id="IPR000073">
    <property type="entry name" value="AB_hydrolase_1"/>
</dbReference>
<organism evidence="2 3">
    <name type="scientific">Jimgerdemannia flammicorona</name>
    <dbReference type="NCBI Taxonomy" id="994334"/>
    <lineage>
        <taxon>Eukaryota</taxon>
        <taxon>Fungi</taxon>
        <taxon>Fungi incertae sedis</taxon>
        <taxon>Mucoromycota</taxon>
        <taxon>Mucoromycotina</taxon>
        <taxon>Endogonomycetes</taxon>
        <taxon>Endogonales</taxon>
        <taxon>Endogonaceae</taxon>
        <taxon>Jimgerdemannia</taxon>
    </lineage>
</organism>
<evidence type="ECO:0000259" key="1">
    <source>
        <dbReference type="Pfam" id="PF12697"/>
    </source>
</evidence>
<keyword evidence="3" id="KW-1185">Reference proteome</keyword>
<keyword evidence="2" id="KW-0378">Hydrolase</keyword>
<protein>
    <submittedName>
        <fullName evidence="2">Alpha/Beta hydrolase protein</fullName>
    </submittedName>
</protein>
<dbReference type="InterPro" id="IPR029058">
    <property type="entry name" value="AB_hydrolase_fold"/>
</dbReference>
<dbReference type="InterPro" id="IPR050228">
    <property type="entry name" value="Carboxylesterase_BioH"/>
</dbReference>
<dbReference type="SUPFAM" id="SSF53474">
    <property type="entry name" value="alpha/beta-Hydrolases"/>
    <property type="match status" value="1"/>
</dbReference>
<sequence>MASFKPTTTFVMPTHPQTHRASEQKLVVNRYMFPSAGYRKPKIAVLFMHAIGFTKEMWHPIMQRLLENFRDNSFDLEFVAYDMRNHGDSAIVNESVLDQHMDATDNALDALHVIDTCNLKRDAIALVGVALSYGGTSLVMAETIRPGTFNTMIPMDPILYPNFINPDFSPMADPSRKRRNHWECREAALHSFLSSRFCKNWDPEMMTIYIRDGLRRVPGTQSEVVLKCEPEQEYQTFMFDKHTFYNAYTGLAFMSTPVHFIFGQRSPVISREVGALMVSQHSSATGTIIPGAGHLIPMEKPDDVVRELLRAIQVDVIAQTRQFARAML</sequence>
<dbReference type="GO" id="GO:0016787">
    <property type="term" value="F:hydrolase activity"/>
    <property type="evidence" value="ECO:0007669"/>
    <property type="project" value="UniProtKB-KW"/>
</dbReference>
<dbReference type="PANTHER" id="PTHR43194">
    <property type="entry name" value="HYDROLASE ALPHA/BETA FOLD FAMILY"/>
    <property type="match status" value="1"/>
</dbReference>
<dbReference type="Proteomes" id="UP000274822">
    <property type="component" value="Unassembled WGS sequence"/>
</dbReference>
<name>A0A433PSG8_9FUNG</name>
<dbReference type="Gene3D" id="3.40.50.1820">
    <property type="entry name" value="alpha/beta hydrolase"/>
    <property type="match status" value="1"/>
</dbReference>
<accession>A0A433PSG8</accession>
<comment type="caution">
    <text evidence="2">The sequence shown here is derived from an EMBL/GenBank/DDBJ whole genome shotgun (WGS) entry which is preliminary data.</text>
</comment>
<proteinExistence type="predicted"/>
<gene>
    <name evidence="2" type="ORF">BC938DRAFT_475556</name>
</gene>
<evidence type="ECO:0000313" key="2">
    <source>
        <dbReference type="EMBL" id="RUS20502.1"/>
    </source>
</evidence>
<feature type="domain" description="AB hydrolase-1" evidence="1">
    <location>
        <begin position="45"/>
        <end position="306"/>
    </location>
</feature>
<evidence type="ECO:0000313" key="3">
    <source>
        <dbReference type="Proteomes" id="UP000274822"/>
    </source>
</evidence>
<dbReference type="PANTHER" id="PTHR43194:SF2">
    <property type="entry name" value="PEROXISOMAL MEMBRANE PROTEIN LPX1"/>
    <property type="match status" value="1"/>
</dbReference>
<dbReference type="AlphaFoldDB" id="A0A433PSG8"/>
<dbReference type="Pfam" id="PF12697">
    <property type="entry name" value="Abhydrolase_6"/>
    <property type="match status" value="1"/>
</dbReference>
<reference evidence="2 3" key="1">
    <citation type="journal article" date="2018" name="New Phytol.">
        <title>Phylogenomics of Endogonaceae and evolution of mycorrhizas within Mucoromycota.</title>
        <authorList>
            <person name="Chang Y."/>
            <person name="Desiro A."/>
            <person name="Na H."/>
            <person name="Sandor L."/>
            <person name="Lipzen A."/>
            <person name="Clum A."/>
            <person name="Barry K."/>
            <person name="Grigoriev I.V."/>
            <person name="Martin F.M."/>
            <person name="Stajich J.E."/>
            <person name="Smith M.E."/>
            <person name="Bonito G."/>
            <person name="Spatafora J.W."/>
        </authorList>
    </citation>
    <scope>NUCLEOTIDE SEQUENCE [LARGE SCALE GENOMIC DNA]</scope>
    <source>
        <strain evidence="2 3">AD002</strain>
    </source>
</reference>
<dbReference type="EMBL" id="RBNJ01021013">
    <property type="protein sequence ID" value="RUS20502.1"/>
    <property type="molecule type" value="Genomic_DNA"/>
</dbReference>